<protein>
    <submittedName>
        <fullName evidence="1">Imidazoleglycerol-phosphate synthase</fullName>
    </submittedName>
</protein>
<dbReference type="Proteomes" id="UP000263595">
    <property type="component" value="Unassembled WGS sequence"/>
</dbReference>
<gene>
    <name evidence="1" type="ORF">CCOS865_04322</name>
</gene>
<evidence type="ECO:0000313" key="2">
    <source>
        <dbReference type="Proteomes" id="UP000263595"/>
    </source>
</evidence>
<organism evidence="1 2">
    <name type="scientific">Pseudomonas reidholzensis</name>
    <dbReference type="NCBI Taxonomy" id="1785162"/>
    <lineage>
        <taxon>Bacteria</taxon>
        <taxon>Pseudomonadati</taxon>
        <taxon>Pseudomonadota</taxon>
        <taxon>Gammaproteobacteria</taxon>
        <taxon>Pseudomonadales</taxon>
        <taxon>Pseudomonadaceae</taxon>
        <taxon>Pseudomonas</taxon>
    </lineage>
</organism>
<accession>A0A383RYB8</accession>
<evidence type="ECO:0000313" key="1">
    <source>
        <dbReference type="EMBL" id="SYX92042.1"/>
    </source>
</evidence>
<reference evidence="2" key="1">
    <citation type="submission" date="2018-08" db="EMBL/GenBank/DDBJ databases">
        <authorList>
            <person name="Blom J."/>
        </authorList>
    </citation>
    <scope>NUCLEOTIDE SEQUENCE [LARGE SCALE GENOMIC DNA]</scope>
    <source>
        <strain evidence="2">CCOS 865</strain>
    </source>
</reference>
<dbReference type="AlphaFoldDB" id="A0A383RYB8"/>
<name>A0A383RYB8_9PSED</name>
<keyword evidence="2" id="KW-1185">Reference proteome</keyword>
<sequence length="1106" mass="120285">MTANSLEEVLQRLRAGNVTQGWGAVCAFSRLRLNRLLEQQYIERLDELRFIPSFSGTVTHQGLTVTHSRLTAVEFGAPRLSFSTASMDNSRARLTMNIIGGRCTHASSISQSPVSSHLITEAMGFTLEMDIDLALVTGEVDRRGRVVLDLAEGASLRCNLGGDEEQVSKDLSQALEQWFKALPKHCSVFELGMIDFDGYSALTPVRFIIRTQAAPGAKLASAANYGDGAVLTFIQLVANDDLGDAPDDRFPFLIPSDTEADGRDRYSAVLVLDQALLEHVSDERLDVLASVLFPGSHAFKELARHTPHDLAVFGSIDPLRTTFTLEPAIGTLRAGQSQKFVLRDGTGKALEAKAWRAVGLRSHTAASQGSIDAAGLYKAASEAQVGHDSLTVLVTADYEEAGVKYSASARLQVFFEGLEIAPRIATCLPSRQSAIRLTAADPAAKPIDWTLHGTRHGELLEAGDNQVAFRASAASRRRSLNVQHIQARASEASNAAVLLLNGQQALAVTPGYVPRVKAGATVQVQDNSGLLPGVARRWRVEGEGTVDAEGRFTAPANARTGSSVVVCEVVRNGVVLGSGYSLLQYSQLTEEETWDTVQSFKLLVPGGPQDGSVGGLLPNGYQPMKLEMVVETHKGGKPIALSEEERGTLGLYHRASNAAVGTLPGKTIHEGISPDDPQLWRTNLLANRFQAAINGGAAPAPAQDDEGTYRTELWLHSRAAVGTITPFYARFQADSGAWHSSTDQGATAGGVVQVTARTLPEFTAADYTFERVRVDGGVGNEGDPPNDDFDFHPRTVDYWKLKYTGGGFETCEFLPVEAPVPQKIRITNTSMLRWEIESKKEIMTSFTGYIFRDSKKPGVQTKVLFDESLAGLVNSSYMKDVAIDENFFEVGSLVISNHRYDDIDFKFVSDKRKKVLRSLAVLMRDRQGNAHSRRISFAPASANRHRDKLSHTLFTPPPEILPPAAELEHAVGVPDTESNGRIELAQKLDQNGAPDGYTTSVEIKNGYVKFGSDDNPKNDVISYIKMDNVPSAVQIGLTSERAGDHDGDWYFAMRTTNYRTSTGWIEIKSLKGRPVGDIVRAGLRMEVVNYDHGNIEGKLSGIYIDL</sequence>
<proteinExistence type="predicted"/>
<dbReference type="EMBL" id="UNOZ01000030">
    <property type="protein sequence ID" value="SYX92042.1"/>
    <property type="molecule type" value="Genomic_DNA"/>
</dbReference>